<feature type="compositionally biased region" description="Basic and acidic residues" evidence="1">
    <location>
        <begin position="71"/>
        <end position="80"/>
    </location>
</feature>
<feature type="compositionally biased region" description="Polar residues" evidence="1">
    <location>
        <begin position="140"/>
        <end position="152"/>
    </location>
</feature>
<keyword evidence="3" id="KW-1185">Reference proteome</keyword>
<dbReference type="VEuPathDB" id="FungiDB:MELLADRAFT_102837"/>
<gene>
    <name evidence="2" type="ORF">MELLADRAFT_102837</name>
</gene>
<dbReference type="EMBL" id="GL883093">
    <property type="protein sequence ID" value="EGG10989.1"/>
    <property type="molecule type" value="Genomic_DNA"/>
</dbReference>
<feature type="compositionally biased region" description="Basic and acidic residues" evidence="1">
    <location>
        <begin position="157"/>
        <end position="172"/>
    </location>
</feature>
<feature type="compositionally biased region" description="Acidic residues" evidence="1">
    <location>
        <begin position="1"/>
        <end position="12"/>
    </location>
</feature>
<feature type="compositionally biased region" description="Low complexity" evidence="1">
    <location>
        <begin position="16"/>
        <end position="28"/>
    </location>
</feature>
<feature type="compositionally biased region" description="Basic and acidic residues" evidence="1">
    <location>
        <begin position="116"/>
        <end position="130"/>
    </location>
</feature>
<organism evidence="3">
    <name type="scientific">Melampsora larici-populina (strain 98AG31 / pathotype 3-4-7)</name>
    <name type="common">Poplar leaf rust fungus</name>
    <dbReference type="NCBI Taxonomy" id="747676"/>
    <lineage>
        <taxon>Eukaryota</taxon>
        <taxon>Fungi</taxon>
        <taxon>Dikarya</taxon>
        <taxon>Basidiomycota</taxon>
        <taxon>Pucciniomycotina</taxon>
        <taxon>Pucciniomycetes</taxon>
        <taxon>Pucciniales</taxon>
        <taxon>Melampsoraceae</taxon>
        <taxon>Melampsora</taxon>
    </lineage>
</organism>
<dbReference type="GeneID" id="18921790"/>
<dbReference type="KEGG" id="mlr:MELLADRAFT_102837"/>
<feature type="compositionally biased region" description="Polar residues" evidence="1">
    <location>
        <begin position="93"/>
        <end position="112"/>
    </location>
</feature>
<feature type="region of interest" description="Disordered" evidence="1">
    <location>
        <begin position="1"/>
        <end position="190"/>
    </location>
</feature>
<dbReference type="Proteomes" id="UP000001072">
    <property type="component" value="Unassembled WGS sequence"/>
</dbReference>
<accession>F4R9J5</accession>
<name>F4R9J5_MELLP</name>
<reference evidence="3" key="1">
    <citation type="journal article" date="2011" name="Proc. Natl. Acad. Sci. U.S.A.">
        <title>Obligate biotrophy features unraveled by the genomic analysis of rust fungi.</title>
        <authorList>
            <person name="Duplessis S."/>
            <person name="Cuomo C.A."/>
            <person name="Lin Y.-C."/>
            <person name="Aerts A."/>
            <person name="Tisserant E."/>
            <person name="Veneault-Fourrey C."/>
            <person name="Joly D.L."/>
            <person name="Hacquard S."/>
            <person name="Amselem J."/>
            <person name="Cantarel B.L."/>
            <person name="Chiu R."/>
            <person name="Coutinho P.M."/>
            <person name="Feau N."/>
            <person name="Field M."/>
            <person name="Frey P."/>
            <person name="Gelhaye E."/>
            <person name="Goldberg J."/>
            <person name="Grabherr M.G."/>
            <person name="Kodira C.D."/>
            <person name="Kohler A."/>
            <person name="Kuees U."/>
            <person name="Lindquist E.A."/>
            <person name="Lucas S.M."/>
            <person name="Mago R."/>
            <person name="Mauceli E."/>
            <person name="Morin E."/>
            <person name="Murat C."/>
            <person name="Pangilinan J.L."/>
            <person name="Park R."/>
            <person name="Pearson M."/>
            <person name="Quesneville H."/>
            <person name="Rouhier N."/>
            <person name="Sakthikumar S."/>
            <person name="Salamov A.A."/>
            <person name="Schmutz J."/>
            <person name="Selles B."/>
            <person name="Shapiro H."/>
            <person name="Tanguay P."/>
            <person name="Tuskan G.A."/>
            <person name="Henrissat B."/>
            <person name="Van de Peer Y."/>
            <person name="Rouze P."/>
            <person name="Ellis J.G."/>
            <person name="Dodds P.N."/>
            <person name="Schein J.E."/>
            <person name="Zhong S."/>
            <person name="Hamelin R.C."/>
            <person name="Grigoriev I.V."/>
            <person name="Szabo L.J."/>
            <person name="Martin F."/>
        </authorList>
    </citation>
    <scope>NUCLEOTIDE SEQUENCE [LARGE SCALE GENOMIC DNA]</scope>
    <source>
        <strain evidence="3">98AG31 / pathotype 3-4-7</strain>
    </source>
</reference>
<evidence type="ECO:0000313" key="3">
    <source>
        <dbReference type="Proteomes" id="UP000001072"/>
    </source>
</evidence>
<dbReference type="InParanoid" id="F4R9J5"/>
<protein>
    <submittedName>
        <fullName evidence="2">Uncharacterized protein</fullName>
    </submittedName>
</protein>
<dbReference type="AlphaFoldDB" id="F4R9J5"/>
<dbReference type="RefSeq" id="XP_007405591.1">
    <property type="nucleotide sequence ID" value="XM_007405529.1"/>
</dbReference>
<proteinExistence type="predicted"/>
<evidence type="ECO:0000313" key="2">
    <source>
        <dbReference type="EMBL" id="EGG10989.1"/>
    </source>
</evidence>
<dbReference type="HOGENOM" id="CLU_1428298_0_0_1"/>
<evidence type="ECO:0000256" key="1">
    <source>
        <dbReference type="SAM" id="MobiDB-lite"/>
    </source>
</evidence>
<sequence length="190" mass="20712">MAETEPSQEDLPMESNNQTDTTTNPATTSPAESVAKPSGTRGNRKEQGNRAKIAVSSRKPDDPLSQIPPNSKDKEAEGQDPKASSPEAEATPMQGSSSNIDKVHAANTNQPVKESIPTRDTIEEINHETEEQPLSRADSPLTSQSETQSPRTTRAHKVSEVTRTEKIKELSRSTRKSKRVTSQTHDQVST</sequence>